<dbReference type="PANTHER" id="PTHR48082:SF2">
    <property type="entry name" value="ATP SYNTHASE SUBUNIT ALPHA, MITOCHONDRIAL"/>
    <property type="match status" value="1"/>
</dbReference>
<evidence type="ECO:0000256" key="14">
    <source>
        <dbReference type="ARBA" id="ARBA00026013"/>
    </source>
</evidence>
<evidence type="ECO:0000313" key="20">
    <source>
        <dbReference type="Proteomes" id="UP001254608"/>
    </source>
</evidence>
<keyword evidence="8 15" id="KW-1278">Translocase</keyword>
<dbReference type="Proteomes" id="UP001254608">
    <property type="component" value="Unassembled WGS sequence"/>
</dbReference>
<dbReference type="InterPro" id="IPR000793">
    <property type="entry name" value="ATP_synth_asu_C"/>
</dbReference>
<evidence type="ECO:0000259" key="18">
    <source>
        <dbReference type="Pfam" id="PF02874"/>
    </source>
</evidence>
<dbReference type="NCBIfam" id="NF009884">
    <property type="entry name" value="PRK13343.1"/>
    <property type="match status" value="1"/>
</dbReference>
<evidence type="ECO:0000256" key="8">
    <source>
        <dbReference type="ARBA" id="ARBA00022967"/>
    </source>
</evidence>
<dbReference type="Pfam" id="PF00006">
    <property type="entry name" value="ATP-synt_ab"/>
    <property type="match status" value="1"/>
</dbReference>
<dbReference type="SUPFAM" id="SSF52540">
    <property type="entry name" value="P-loop containing nucleoside triphosphate hydrolases"/>
    <property type="match status" value="1"/>
</dbReference>
<dbReference type="Gene3D" id="3.40.50.300">
    <property type="entry name" value="P-loop containing nucleotide triphosphate hydrolases"/>
    <property type="match status" value="1"/>
</dbReference>
<dbReference type="HAMAP" id="MF_01346">
    <property type="entry name" value="ATP_synth_alpha_bact"/>
    <property type="match status" value="1"/>
</dbReference>
<evidence type="ECO:0000256" key="15">
    <source>
        <dbReference type="HAMAP-Rule" id="MF_01346"/>
    </source>
</evidence>
<dbReference type="PIRSF" id="PIRSF039088">
    <property type="entry name" value="F_ATPase_subunit_alpha"/>
    <property type="match status" value="1"/>
</dbReference>
<dbReference type="EMBL" id="JAVRIC010000001">
    <property type="protein sequence ID" value="MDT0495949.1"/>
    <property type="molecule type" value="Genomic_DNA"/>
</dbReference>
<feature type="binding site" evidence="15">
    <location>
        <begin position="173"/>
        <end position="180"/>
    </location>
    <ligand>
        <name>ATP</name>
        <dbReference type="ChEBI" id="CHEBI:30616"/>
    </ligand>
</feature>
<dbReference type="CDD" id="cd18113">
    <property type="entry name" value="ATP-synt_F1_alpha_C"/>
    <property type="match status" value="1"/>
</dbReference>
<evidence type="ECO:0000256" key="6">
    <source>
        <dbReference type="ARBA" id="ARBA00022781"/>
    </source>
</evidence>
<sequence>MQLNPSEISDLIKARIQNFDAETEARNTGTIVSLQDGITRIHGLSDAVLGEMLEFPGQGGESTFGLALNLERDSVGAVILGDYKHLKEGDTVKTTGRILEVPVGEGLLGRVVDSLGNPIDGKGEIKAAGTSPIEKIAPGVIAREGVNQPVQTGYKAIDSMVPVGRGQRELIIGDRQTGKTALAIDAIINQKSSGIKCVYVAIGQKASSIANVVRKLEEHDAMAHTIIVAASASEAAALQYIAPYSGCSMGEYFRDRGEDALIIYDDLSKQAVAYRQVSLLLKRPPGREAYPGDVFYLHSRLLERAARVNAEYVEQMTGGEVKGKTGSLTALPIIETQAGDVSAFVPTNVISITDGQIFLETDLFNAGIRPAMNAGVSVSRVGGSAQTKVVKKLGGGVRLALAQYRELAAFAQFASDLDAATRAQLERGQRVTELMKQKQYAPLPVSKMAASLYAVEKGFLDKVAVDKILVWEAGLHQFLASEHAELMAKLDEKGDWNGDLEAALKAAMEAYVKQSAI</sequence>
<dbReference type="SUPFAM" id="SSF47917">
    <property type="entry name" value="C-terminal domain of alpha and beta subunits of F1 ATP synthase"/>
    <property type="match status" value="1"/>
</dbReference>
<dbReference type="Pfam" id="PF00306">
    <property type="entry name" value="ATP-synt_ab_C"/>
    <property type="match status" value="1"/>
</dbReference>
<evidence type="ECO:0000256" key="10">
    <source>
        <dbReference type="ARBA" id="ARBA00023136"/>
    </source>
</evidence>
<dbReference type="InterPro" id="IPR038376">
    <property type="entry name" value="ATP_synth_asu_C_sf"/>
</dbReference>
<evidence type="ECO:0000256" key="11">
    <source>
        <dbReference type="ARBA" id="ARBA00023196"/>
    </source>
</evidence>
<keyword evidence="5 15" id="KW-0547">Nucleotide-binding</keyword>
<keyword evidence="3 15" id="KW-0813">Transport</keyword>
<evidence type="ECO:0000259" key="17">
    <source>
        <dbReference type="Pfam" id="PF00306"/>
    </source>
</evidence>
<feature type="domain" description="ATPase F1/V1/A1 complex alpha/beta subunit nucleotide-binding" evidence="16">
    <location>
        <begin position="153"/>
        <end position="379"/>
    </location>
</feature>
<dbReference type="RefSeq" id="WP_311363341.1">
    <property type="nucleotide sequence ID" value="NZ_JAVRIC010000001.1"/>
</dbReference>
<keyword evidence="11 15" id="KW-0139">CF(1)</keyword>
<dbReference type="InterPro" id="IPR033732">
    <property type="entry name" value="ATP_synth_F1_a_nt-bd_dom"/>
</dbReference>
<organism evidence="19 20">
    <name type="scientific">Banduia mediterranea</name>
    <dbReference type="NCBI Taxonomy" id="3075609"/>
    <lineage>
        <taxon>Bacteria</taxon>
        <taxon>Pseudomonadati</taxon>
        <taxon>Pseudomonadota</taxon>
        <taxon>Gammaproteobacteria</taxon>
        <taxon>Nevskiales</taxon>
        <taxon>Algiphilaceae</taxon>
        <taxon>Banduia</taxon>
    </lineage>
</organism>
<evidence type="ECO:0000256" key="7">
    <source>
        <dbReference type="ARBA" id="ARBA00022840"/>
    </source>
</evidence>
<evidence type="ECO:0000256" key="1">
    <source>
        <dbReference type="ARBA" id="ARBA00003784"/>
    </source>
</evidence>
<dbReference type="Gene3D" id="1.20.150.20">
    <property type="entry name" value="ATP synthase alpha/beta chain, C-terminal domain"/>
    <property type="match status" value="1"/>
</dbReference>
<accession>A0ABU2WDJ5</accession>
<dbReference type="InterPro" id="IPR005294">
    <property type="entry name" value="ATP_synth_F1_asu"/>
</dbReference>
<evidence type="ECO:0000256" key="3">
    <source>
        <dbReference type="ARBA" id="ARBA00022448"/>
    </source>
</evidence>
<dbReference type="InterPro" id="IPR000194">
    <property type="entry name" value="ATPase_F1/V1/A1_a/bsu_nucl-bd"/>
</dbReference>
<evidence type="ECO:0000259" key="16">
    <source>
        <dbReference type="Pfam" id="PF00006"/>
    </source>
</evidence>
<name>A0ABU2WDJ5_9GAMM</name>
<dbReference type="Gene3D" id="2.40.30.20">
    <property type="match status" value="1"/>
</dbReference>
<keyword evidence="4 15" id="KW-1003">Cell membrane</keyword>
<comment type="caution">
    <text evidence="19">The sequence shown here is derived from an EMBL/GenBank/DDBJ whole genome shotgun (WGS) entry which is preliminary data.</text>
</comment>
<evidence type="ECO:0000256" key="2">
    <source>
        <dbReference type="ARBA" id="ARBA00004370"/>
    </source>
</evidence>
<dbReference type="SUPFAM" id="SSF50615">
    <property type="entry name" value="N-terminal domain of alpha and beta subunits of F1 ATP synthase"/>
    <property type="match status" value="1"/>
</dbReference>
<evidence type="ECO:0000256" key="9">
    <source>
        <dbReference type="ARBA" id="ARBA00023065"/>
    </source>
</evidence>
<keyword evidence="20" id="KW-1185">Reference proteome</keyword>
<dbReference type="InterPro" id="IPR004100">
    <property type="entry name" value="ATPase_F1/V1/A1_a/bsu_N"/>
</dbReference>
<reference evidence="19 20" key="1">
    <citation type="submission" date="2023-09" db="EMBL/GenBank/DDBJ databases">
        <authorList>
            <person name="Rey-Velasco X."/>
        </authorList>
    </citation>
    <scope>NUCLEOTIDE SEQUENCE [LARGE SCALE GENOMIC DNA]</scope>
    <source>
        <strain evidence="19 20">W345</strain>
    </source>
</reference>
<dbReference type="CDD" id="cd01132">
    <property type="entry name" value="F1-ATPase_alpha_CD"/>
    <property type="match status" value="1"/>
</dbReference>
<dbReference type="PANTHER" id="PTHR48082">
    <property type="entry name" value="ATP SYNTHASE SUBUNIT ALPHA, MITOCHONDRIAL"/>
    <property type="match status" value="1"/>
</dbReference>
<dbReference type="CDD" id="cd18116">
    <property type="entry name" value="ATP-synt_F1_alpha_N"/>
    <property type="match status" value="1"/>
</dbReference>
<dbReference type="EC" id="7.1.2.2" evidence="15"/>
<keyword evidence="12 15" id="KW-0066">ATP synthesis</keyword>
<evidence type="ECO:0000256" key="12">
    <source>
        <dbReference type="ARBA" id="ARBA00023310"/>
    </source>
</evidence>
<proteinExistence type="inferred from homology"/>
<comment type="subunit">
    <text evidence="14">F-type ATPases have 2 components, CF(1) - the catalytic core - and CF(0) - the membrane proton channel. CF(1) has five subunits: alpha(3), beta(3), gamma(1), delta(1), epsilon(1). CF(0) has four main subunits: a(1), b(1), b'(1) and c(9-12).</text>
</comment>
<keyword evidence="6 15" id="KW-0375">Hydrogen ion transport</keyword>
<dbReference type="NCBIfam" id="TIGR00962">
    <property type="entry name" value="atpA"/>
    <property type="match status" value="1"/>
</dbReference>
<dbReference type="InterPro" id="IPR036121">
    <property type="entry name" value="ATPase_F1/V1/A1_a/bsu_N_sf"/>
</dbReference>
<feature type="domain" description="ATPase F1/V1/A1 complex alpha/beta subunit N-terminal" evidence="18">
    <location>
        <begin position="26"/>
        <end position="96"/>
    </location>
</feature>
<dbReference type="InterPro" id="IPR027417">
    <property type="entry name" value="P-loop_NTPase"/>
</dbReference>
<dbReference type="InterPro" id="IPR023366">
    <property type="entry name" value="ATP_synth_asu-like_sf"/>
</dbReference>
<keyword evidence="9 15" id="KW-0406">Ion transport</keyword>
<comment type="function">
    <text evidence="1 15">Produces ATP from ADP in the presence of a proton gradient across the membrane. The alpha chain is a regulatory subunit.</text>
</comment>
<comment type="similarity">
    <text evidence="13">Belongs to the ATPase alpha/beta chains family. T3SS ATPase subfamily.</text>
</comment>
<protein>
    <recommendedName>
        <fullName evidence="15">ATP synthase subunit alpha</fullName>
        <ecNumber evidence="15">7.1.2.2</ecNumber>
    </recommendedName>
    <alternativeName>
        <fullName evidence="15">ATP synthase F1 sector subunit alpha</fullName>
    </alternativeName>
    <alternativeName>
        <fullName evidence="15">F-ATPase subunit alpha</fullName>
    </alternativeName>
</protein>
<keyword evidence="10 15" id="KW-0472">Membrane</keyword>
<comment type="catalytic activity">
    <reaction evidence="15">
        <text>ATP + H2O + 4 H(+)(in) = ADP + phosphate + 5 H(+)(out)</text>
        <dbReference type="Rhea" id="RHEA:57720"/>
        <dbReference type="ChEBI" id="CHEBI:15377"/>
        <dbReference type="ChEBI" id="CHEBI:15378"/>
        <dbReference type="ChEBI" id="CHEBI:30616"/>
        <dbReference type="ChEBI" id="CHEBI:43474"/>
        <dbReference type="ChEBI" id="CHEBI:456216"/>
        <dbReference type="EC" id="7.1.2.2"/>
    </reaction>
</comment>
<evidence type="ECO:0000313" key="19">
    <source>
        <dbReference type="EMBL" id="MDT0495949.1"/>
    </source>
</evidence>
<dbReference type="Pfam" id="PF02874">
    <property type="entry name" value="ATP-synt_ab_N"/>
    <property type="match status" value="1"/>
</dbReference>
<evidence type="ECO:0000256" key="5">
    <source>
        <dbReference type="ARBA" id="ARBA00022741"/>
    </source>
</evidence>
<feature type="site" description="Required for activity" evidence="15">
    <location>
        <position position="377"/>
    </location>
</feature>
<evidence type="ECO:0000256" key="13">
    <source>
        <dbReference type="ARBA" id="ARBA00024342"/>
    </source>
</evidence>
<feature type="domain" description="ATP synthase alpha subunit C-terminal" evidence="17">
    <location>
        <begin position="386"/>
        <end position="510"/>
    </location>
</feature>
<keyword evidence="7 15" id="KW-0067">ATP-binding</keyword>
<gene>
    <name evidence="15 19" type="primary">atpA</name>
    <name evidence="19" type="ORF">RM530_01025</name>
</gene>
<evidence type="ECO:0000256" key="4">
    <source>
        <dbReference type="ARBA" id="ARBA00022475"/>
    </source>
</evidence>
<comment type="subcellular location">
    <subcellularLocation>
        <location evidence="15">Cell membrane</location>
        <topology evidence="15">Peripheral membrane protein</topology>
    </subcellularLocation>
    <subcellularLocation>
        <location evidence="2">Membrane</location>
    </subcellularLocation>
</comment>